<feature type="region of interest" description="Disordered" evidence="1">
    <location>
        <begin position="171"/>
        <end position="196"/>
    </location>
</feature>
<dbReference type="RefSeq" id="WP_208254698.1">
    <property type="nucleotide sequence ID" value="NZ_JAGEOJ010000003.1"/>
</dbReference>
<dbReference type="Pfam" id="PF03432">
    <property type="entry name" value="Relaxase"/>
    <property type="match status" value="1"/>
</dbReference>
<evidence type="ECO:0000256" key="1">
    <source>
        <dbReference type="SAM" id="MobiDB-lite"/>
    </source>
</evidence>
<dbReference type="EMBL" id="JAGEOJ010000003">
    <property type="protein sequence ID" value="MBO2447094.1"/>
    <property type="molecule type" value="Genomic_DNA"/>
</dbReference>
<dbReference type="AlphaFoldDB" id="A0A939PD67"/>
<feature type="region of interest" description="Disordered" evidence="1">
    <location>
        <begin position="279"/>
        <end position="300"/>
    </location>
</feature>
<organism evidence="3 4">
    <name type="scientific">Actinomadura barringtoniae</name>
    <dbReference type="NCBI Taxonomy" id="1427535"/>
    <lineage>
        <taxon>Bacteria</taxon>
        <taxon>Bacillati</taxon>
        <taxon>Actinomycetota</taxon>
        <taxon>Actinomycetes</taxon>
        <taxon>Streptosporangiales</taxon>
        <taxon>Thermomonosporaceae</taxon>
        <taxon>Actinomadura</taxon>
    </lineage>
</organism>
<evidence type="ECO:0000313" key="4">
    <source>
        <dbReference type="Proteomes" id="UP000669179"/>
    </source>
</evidence>
<evidence type="ECO:0000313" key="3">
    <source>
        <dbReference type="EMBL" id="MBO2447094.1"/>
    </source>
</evidence>
<dbReference type="InterPro" id="IPR005094">
    <property type="entry name" value="Endonuclease_MobA/VirD2"/>
</dbReference>
<feature type="domain" description="MobA/VirD2-like nuclease" evidence="2">
    <location>
        <begin position="74"/>
        <end position="166"/>
    </location>
</feature>
<proteinExistence type="predicted"/>
<feature type="compositionally biased region" description="Low complexity" evidence="1">
    <location>
        <begin position="282"/>
        <end position="294"/>
    </location>
</feature>
<feature type="compositionally biased region" description="Basic and acidic residues" evidence="1">
    <location>
        <begin position="590"/>
        <end position="604"/>
    </location>
</feature>
<keyword evidence="4" id="KW-1185">Reference proteome</keyword>
<evidence type="ECO:0000259" key="2">
    <source>
        <dbReference type="Pfam" id="PF03432"/>
    </source>
</evidence>
<gene>
    <name evidence="3" type="ORF">J4573_08340</name>
</gene>
<sequence>MIGKVLRGQRVQGLIRYLYGPGRDEEHHNPRIVAGFRSPAELEPTIRTGGGLDFRQLDGLLTQPLAALGEHSYRKPVWHLPVRAAPEDPILTDQQWAQIAADIMARTGLAPPGDDDSVRWIAVRHADDHIHIVATLARTDGVRPEVWNDGYRVREACRAAEDRLGLRRTAPADRTAARRTSRGETEKAIRNGRTEPPRTVLRRSVQTAAAGARTEGEFFALLQAEGLLVRRRVSQRQPDQVTGYAVALPDDRTAAGQPVWYGGGKLAADLTLPKLRARWTRPGPHSGPAGPPSADYQPVSGRHLSERSARAVLRTTVRQAADQARTPDEFFDSLHRAGLLIRQRLSTVEPGQVTGYAVSLPDLLGSDGKPLWLTGGRLAEDLTWPRLQRRWNGGAHDRCDHAVLSSEERRAIYDDAARAAAYATAQIRRCTVIDPHAARDACWAAADILRSAARATGNPHLRRAADAYDRAARAPYGRIPQPTPAGNGLRTAARLLLLAGRVESAVAGTVETLTKALIVLVDAIAPLHRSQHRDVQAQACGEAGQCLRRIGHLPSACWMTKPGVRDPSDLAMTGFPTPWSTISTRASSAFERDAADPHSLRKGDQIPPATGKRNV</sequence>
<reference evidence="3" key="1">
    <citation type="submission" date="2021-03" db="EMBL/GenBank/DDBJ databases">
        <authorList>
            <person name="Kanchanasin P."/>
            <person name="Saeng-In P."/>
            <person name="Phongsopitanun W."/>
            <person name="Yuki M."/>
            <person name="Kudo T."/>
            <person name="Ohkuma M."/>
            <person name="Tanasupawat S."/>
        </authorList>
    </citation>
    <scope>NUCLEOTIDE SEQUENCE</scope>
    <source>
        <strain evidence="3">GKU 128</strain>
    </source>
</reference>
<feature type="compositionally biased region" description="Basic and acidic residues" evidence="1">
    <location>
        <begin position="181"/>
        <end position="196"/>
    </location>
</feature>
<accession>A0A939PD67</accession>
<feature type="region of interest" description="Disordered" evidence="1">
    <location>
        <begin position="588"/>
        <end position="615"/>
    </location>
</feature>
<name>A0A939PD67_9ACTN</name>
<comment type="caution">
    <text evidence="3">The sequence shown here is derived from an EMBL/GenBank/DDBJ whole genome shotgun (WGS) entry which is preliminary data.</text>
</comment>
<dbReference type="Proteomes" id="UP000669179">
    <property type="component" value="Unassembled WGS sequence"/>
</dbReference>
<protein>
    <recommendedName>
        <fullName evidence="2">MobA/VirD2-like nuclease domain-containing protein</fullName>
    </recommendedName>
</protein>